<dbReference type="Gene3D" id="3.30.70.1820">
    <property type="entry name" value="L1 transposable element, RRM domain"/>
    <property type="match status" value="1"/>
</dbReference>
<keyword evidence="1" id="KW-0175">Coiled coil</keyword>
<dbReference type="Gene3D" id="1.20.5.1700">
    <property type="match status" value="1"/>
</dbReference>
<organism evidence="2 3">
    <name type="scientific">Gouania willdenowi</name>
    <name type="common">Blunt-snouted clingfish</name>
    <name type="synonym">Lepadogaster willdenowi</name>
    <dbReference type="NCBI Taxonomy" id="441366"/>
    <lineage>
        <taxon>Eukaryota</taxon>
        <taxon>Metazoa</taxon>
        <taxon>Chordata</taxon>
        <taxon>Craniata</taxon>
        <taxon>Vertebrata</taxon>
        <taxon>Euteleostomi</taxon>
        <taxon>Actinopterygii</taxon>
        <taxon>Neopterygii</taxon>
        <taxon>Teleostei</taxon>
        <taxon>Neoteleostei</taxon>
        <taxon>Acanthomorphata</taxon>
        <taxon>Ovalentaria</taxon>
        <taxon>Blenniimorphae</taxon>
        <taxon>Blenniiformes</taxon>
        <taxon>Gobiesocoidei</taxon>
        <taxon>Gobiesocidae</taxon>
        <taxon>Gobiesocinae</taxon>
        <taxon>Gouania</taxon>
    </lineage>
</organism>
<dbReference type="PANTHER" id="PTHR11505">
    <property type="entry name" value="L1 TRANSPOSABLE ELEMENT-RELATED"/>
    <property type="match status" value="1"/>
</dbReference>
<proteinExistence type="predicted"/>
<dbReference type="Ensembl" id="ENSGWIT00000050625.1">
    <property type="protein sequence ID" value="ENSGWIP00000046778.1"/>
    <property type="gene ID" value="ENSGWIG00000023079.1"/>
</dbReference>
<dbReference type="Proteomes" id="UP000694680">
    <property type="component" value="Chromosome 8"/>
</dbReference>
<reference evidence="2" key="3">
    <citation type="submission" date="2025-09" db="UniProtKB">
        <authorList>
            <consortium name="Ensembl"/>
        </authorList>
    </citation>
    <scope>IDENTIFICATION</scope>
</reference>
<reference evidence="2" key="1">
    <citation type="submission" date="2020-06" db="EMBL/GenBank/DDBJ databases">
        <authorList>
            <consortium name="Wellcome Sanger Institute Data Sharing"/>
        </authorList>
    </citation>
    <scope>NUCLEOTIDE SEQUENCE [LARGE SCALE GENOMIC DNA]</scope>
</reference>
<protein>
    <recommendedName>
        <fullName evidence="4">Transposase element L1Md-A101/L1Md-A102/L1Md-A2</fullName>
    </recommendedName>
</protein>
<sequence length="307" mass="34213">MGCKGKCEQLGTLQETRPVANVTSSPLSDLPPPELPSCTPPLNAIDTTALKAELLVALRNEVVTVFRAELQAALSENLSSIKTELLALKTELSGSITSTQAEVAGLKVTVTEMEQSLSTCTDDIVVLKNKVDQLSKEYVKLENKCEDLESRARRQNIRIIGVPEDDSAPVSPIGVAKLLMQAFDLEKEPLVDRAHRSLMPKPKPGDRPRAIVARLHYFTDCSDILKKARERQRINIRDMSISVFPDHTTKTARARAAFNDVRRQLREIEGVRFGLLHPARLRITHRGVQRDFTSPEEAKLFIQTMTK</sequence>
<evidence type="ECO:0008006" key="4">
    <source>
        <dbReference type="Google" id="ProtNLM"/>
    </source>
</evidence>
<keyword evidence="3" id="KW-1185">Reference proteome</keyword>
<evidence type="ECO:0000256" key="1">
    <source>
        <dbReference type="SAM" id="Coils"/>
    </source>
</evidence>
<reference evidence="2" key="2">
    <citation type="submission" date="2025-08" db="UniProtKB">
        <authorList>
            <consortium name="Ensembl"/>
        </authorList>
    </citation>
    <scope>IDENTIFICATION</scope>
</reference>
<accession>A0A8C5HK84</accession>
<evidence type="ECO:0000313" key="3">
    <source>
        <dbReference type="Proteomes" id="UP000694680"/>
    </source>
</evidence>
<feature type="coiled-coil region" evidence="1">
    <location>
        <begin position="117"/>
        <end position="158"/>
    </location>
</feature>
<dbReference type="AlphaFoldDB" id="A0A8C5HK84"/>
<dbReference type="InterPro" id="IPR004244">
    <property type="entry name" value="Transposase_22"/>
</dbReference>
<evidence type="ECO:0000313" key="2">
    <source>
        <dbReference type="Ensembl" id="ENSGWIP00000046778.1"/>
    </source>
</evidence>
<name>A0A8C5HK84_GOUWI</name>